<keyword evidence="2" id="KW-1185">Reference proteome</keyword>
<accession>A0AAD1WJF5</accession>
<dbReference type="Proteomes" id="UP001295444">
    <property type="component" value="Chromosome 09"/>
</dbReference>
<organism evidence="1 2">
    <name type="scientific">Pelobates cultripes</name>
    <name type="common">Western spadefoot toad</name>
    <dbReference type="NCBI Taxonomy" id="61616"/>
    <lineage>
        <taxon>Eukaryota</taxon>
        <taxon>Metazoa</taxon>
        <taxon>Chordata</taxon>
        <taxon>Craniata</taxon>
        <taxon>Vertebrata</taxon>
        <taxon>Euteleostomi</taxon>
        <taxon>Amphibia</taxon>
        <taxon>Batrachia</taxon>
        <taxon>Anura</taxon>
        <taxon>Pelobatoidea</taxon>
        <taxon>Pelobatidae</taxon>
        <taxon>Pelobates</taxon>
    </lineage>
</organism>
<gene>
    <name evidence="1" type="ORF">PECUL_23A039197</name>
</gene>
<reference evidence="1" key="1">
    <citation type="submission" date="2022-03" db="EMBL/GenBank/DDBJ databases">
        <authorList>
            <person name="Alioto T."/>
            <person name="Alioto T."/>
            <person name="Gomez Garrido J."/>
        </authorList>
    </citation>
    <scope>NUCLEOTIDE SEQUENCE</scope>
</reference>
<sequence length="127" mass="13840">MSQIPTGHLCATGPHPGNLLYIAPLPPCTTLNMLVSSPLPTLGSSFKVGNAPPRQHQTYYEYQTSTQCNVKLHKEQILEVTGKIGDPALRPNLTSELHSNISTLAQAKRVRELLAQPTIPNAENLFT</sequence>
<protein>
    <submittedName>
        <fullName evidence="1">Uncharacterized protein</fullName>
    </submittedName>
</protein>
<proteinExistence type="predicted"/>
<evidence type="ECO:0000313" key="1">
    <source>
        <dbReference type="EMBL" id="CAH2315932.1"/>
    </source>
</evidence>
<evidence type="ECO:0000313" key="2">
    <source>
        <dbReference type="Proteomes" id="UP001295444"/>
    </source>
</evidence>
<dbReference type="EMBL" id="OW240920">
    <property type="protein sequence ID" value="CAH2315932.1"/>
    <property type="molecule type" value="Genomic_DNA"/>
</dbReference>
<dbReference type="AlphaFoldDB" id="A0AAD1WJF5"/>
<name>A0AAD1WJF5_PELCU</name>